<evidence type="ECO:0000313" key="2">
    <source>
        <dbReference type="EMBL" id="ETW04693.1"/>
    </source>
</evidence>
<dbReference type="GeneID" id="20080902"/>
<dbReference type="RefSeq" id="XP_008866131.1">
    <property type="nucleotide sequence ID" value="XM_008867909.1"/>
</dbReference>
<dbReference type="EMBL" id="KI913957">
    <property type="protein sequence ID" value="ETW04693.1"/>
    <property type="molecule type" value="Genomic_DNA"/>
</dbReference>
<reference evidence="2" key="1">
    <citation type="submission" date="2013-12" db="EMBL/GenBank/DDBJ databases">
        <title>The Genome Sequence of Aphanomyces invadans NJM9701.</title>
        <authorList>
            <consortium name="The Broad Institute Genomics Platform"/>
            <person name="Russ C."/>
            <person name="Tyler B."/>
            <person name="van West P."/>
            <person name="Dieguez-Uribeondo J."/>
            <person name="Young S.K."/>
            <person name="Zeng Q."/>
            <person name="Gargeya S."/>
            <person name="Fitzgerald M."/>
            <person name="Abouelleil A."/>
            <person name="Alvarado L."/>
            <person name="Chapman S.B."/>
            <person name="Gainer-Dewar J."/>
            <person name="Goldberg J."/>
            <person name="Griggs A."/>
            <person name="Gujja S."/>
            <person name="Hansen M."/>
            <person name="Howarth C."/>
            <person name="Imamovic A."/>
            <person name="Ireland A."/>
            <person name="Larimer J."/>
            <person name="McCowan C."/>
            <person name="Murphy C."/>
            <person name="Pearson M."/>
            <person name="Poon T.W."/>
            <person name="Priest M."/>
            <person name="Roberts A."/>
            <person name="Saif S."/>
            <person name="Shea T."/>
            <person name="Sykes S."/>
            <person name="Wortman J."/>
            <person name="Nusbaum C."/>
            <person name="Birren B."/>
        </authorList>
    </citation>
    <scope>NUCLEOTIDE SEQUENCE [LARGE SCALE GENOMIC DNA]</scope>
    <source>
        <strain evidence="2">NJM9701</strain>
    </source>
</reference>
<name>A0A024UGB8_9STRA</name>
<proteinExistence type="predicted"/>
<dbReference type="VEuPathDB" id="FungiDB:H310_03852"/>
<dbReference type="AlphaFoldDB" id="A0A024UGB8"/>
<feature type="region of interest" description="Disordered" evidence="1">
    <location>
        <begin position="26"/>
        <end position="46"/>
    </location>
</feature>
<accession>A0A024UGB8</accession>
<gene>
    <name evidence="2" type="ORF">H310_03852</name>
</gene>
<protein>
    <submittedName>
        <fullName evidence="2">Uncharacterized protein</fullName>
    </submittedName>
</protein>
<organism evidence="2">
    <name type="scientific">Aphanomyces invadans</name>
    <dbReference type="NCBI Taxonomy" id="157072"/>
    <lineage>
        <taxon>Eukaryota</taxon>
        <taxon>Sar</taxon>
        <taxon>Stramenopiles</taxon>
        <taxon>Oomycota</taxon>
        <taxon>Saprolegniomycetes</taxon>
        <taxon>Saprolegniales</taxon>
        <taxon>Verrucalvaceae</taxon>
        <taxon>Aphanomyces</taxon>
    </lineage>
</organism>
<evidence type="ECO:0000256" key="1">
    <source>
        <dbReference type="SAM" id="MobiDB-lite"/>
    </source>
</evidence>
<sequence>MNASSTSRVPRPGSYEVGVAQFTFGALPNEETTRRSPGSVPTEEFRSASWMRADTCCTHGHSSWCMMCSAMAKSLGQPRRIRRPSWWHFPSSFFQQRRSRSWRRERLQLLVSRQMECKSSGDLYVDETT</sequence>